<dbReference type="OMA" id="VCSTHAA"/>
<dbReference type="InterPro" id="IPR001533">
    <property type="entry name" value="Pterin_deHydtase"/>
</dbReference>
<gene>
    <name evidence="6" type="ORF">KFL_000160300</name>
</gene>
<protein>
    <recommendedName>
        <fullName evidence="3">4a-hydroxytetrahydrobiopterin dehydratase</fullName>
        <ecNumber evidence="3">4.2.1.96</ecNumber>
    </recommendedName>
    <alternativeName>
        <fullName evidence="5">4-alpha-hydroxy-tetrahydropterin dehydratase</fullName>
    </alternativeName>
</protein>
<dbReference type="EC" id="4.2.1.96" evidence="3"/>
<evidence type="ECO:0000256" key="3">
    <source>
        <dbReference type="ARBA" id="ARBA00013252"/>
    </source>
</evidence>
<comment type="catalytic activity">
    <reaction evidence="1">
        <text>(4aS,6R)-4a-hydroxy-L-erythro-5,6,7,8-tetrahydrobiopterin = (6R)-L-erythro-6,7-dihydrobiopterin + H2O</text>
        <dbReference type="Rhea" id="RHEA:11920"/>
        <dbReference type="ChEBI" id="CHEBI:15377"/>
        <dbReference type="ChEBI" id="CHEBI:15642"/>
        <dbReference type="ChEBI" id="CHEBI:43120"/>
        <dbReference type="EC" id="4.2.1.96"/>
    </reaction>
</comment>
<proteinExistence type="inferred from homology"/>
<name>A0A1Y1HPX7_KLENI</name>
<dbReference type="GO" id="GO:0008124">
    <property type="term" value="F:4-alpha-hydroxytetrahydrobiopterin dehydratase activity"/>
    <property type="evidence" value="ECO:0000318"/>
    <property type="project" value="GO_Central"/>
</dbReference>
<dbReference type="PANTHER" id="PTHR12599:SF0">
    <property type="entry name" value="PTERIN-4-ALPHA-CARBINOLAMINE DEHYDRATASE"/>
    <property type="match status" value="1"/>
</dbReference>
<organism evidence="6 7">
    <name type="scientific">Klebsormidium nitens</name>
    <name type="common">Green alga</name>
    <name type="synonym">Ulothrix nitens</name>
    <dbReference type="NCBI Taxonomy" id="105231"/>
    <lineage>
        <taxon>Eukaryota</taxon>
        <taxon>Viridiplantae</taxon>
        <taxon>Streptophyta</taxon>
        <taxon>Klebsormidiophyceae</taxon>
        <taxon>Klebsormidiales</taxon>
        <taxon>Klebsormidiaceae</taxon>
        <taxon>Klebsormidium</taxon>
    </lineage>
</organism>
<dbReference type="EMBL" id="DF236965">
    <property type="protein sequence ID" value="GAQ78627.1"/>
    <property type="molecule type" value="Genomic_DNA"/>
</dbReference>
<keyword evidence="7" id="KW-1185">Reference proteome</keyword>
<dbReference type="Pfam" id="PF01329">
    <property type="entry name" value="Pterin_4a"/>
    <property type="match status" value="1"/>
</dbReference>
<dbReference type="SUPFAM" id="SSF55248">
    <property type="entry name" value="PCD-like"/>
    <property type="match status" value="1"/>
</dbReference>
<evidence type="ECO:0000313" key="7">
    <source>
        <dbReference type="Proteomes" id="UP000054558"/>
    </source>
</evidence>
<evidence type="ECO:0000313" key="6">
    <source>
        <dbReference type="EMBL" id="GAQ78627.1"/>
    </source>
</evidence>
<evidence type="ECO:0000256" key="2">
    <source>
        <dbReference type="ARBA" id="ARBA00006472"/>
    </source>
</evidence>
<evidence type="ECO:0000256" key="5">
    <source>
        <dbReference type="ARBA" id="ARBA00030497"/>
    </source>
</evidence>
<dbReference type="PANTHER" id="PTHR12599">
    <property type="entry name" value="PTERIN-4-ALPHA-CARBINOLAMINE DEHYDRATASE"/>
    <property type="match status" value="1"/>
</dbReference>
<dbReference type="InterPro" id="IPR036428">
    <property type="entry name" value="PCD_sf"/>
</dbReference>
<keyword evidence="4" id="KW-0456">Lyase</keyword>
<dbReference type="GO" id="GO:0006729">
    <property type="term" value="P:tetrahydrobiopterin biosynthetic process"/>
    <property type="evidence" value="ECO:0007669"/>
    <property type="project" value="InterPro"/>
</dbReference>
<evidence type="ECO:0000256" key="4">
    <source>
        <dbReference type="ARBA" id="ARBA00023239"/>
    </source>
</evidence>
<dbReference type="STRING" id="105231.A0A1Y1HPX7"/>
<dbReference type="Proteomes" id="UP000054558">
    <property type="component" value="Unassembled WGS sequence"/>
</dbReference>
<sequence length="220" mass="23825">MAAASLKASQSSWVLCRSATASAFNPLQKVKAQPSKTIANICARWATPGVYRSLSSAPLKVFVAPDFGHRHTSQVASRGVSMQAEAGPSGSGETAELASKRCIPCEGKNVKALQKEAAEELLQEVPGWELLTEGEFKLRREWKTKNFLKGLEFMGKIGEIAEQEGHHPDLHLVGWNKLSVEINTHSIGGLSENDFILAAKISQIDAEGFLRKKKASLASN</sequence>
<comment type="similarity">
    <text evidence="2">Belongs to the pterin-4-alpha-carbinolamine dehydratase family.</text>
</comment>
<reference evidence="6 7" key="1">
    <citation type="journal article" date="2014" name="Nat. Commun.">
        <title>Klebsormidium flaccidum genome reveals primary factors for plant terrestrial adaptation.</title>
        <authorList>
            <person name="Hori K."/>
            <person name="Maruyama F."/>
            <person name="Fujisawa T."/>
            <person name="Togashi T."/>
            <person name="Yamamoto N."/>
            <person name="Seo M."/>
            <person name="Sato S."/>
            <person name="Yamada T."/>
            <person name="Mori H."/>
            <person name="Tajima N."/>
            <person name="Moriyama T."/>
            <person name="Ikeuchi M."/>
            <person name="Watanabe M."/>
            <person name="Wada H."/>
            <person name="Kobayashi K."/>
            <person name="Saito M."/>
            <person name="Masuda T."/>
            <person name="Sasaki-Sekimoto Y."/>
            <person name="Mashiguchi K."/>
            <person name="Awai K."/>
            <person name="Shimojima M."/>
            <person name="Masuda S."/>
            <person name="Iwai M."/>
            <person name="Nobusawa T."/>
            <person name="Narise T."/>
            <person name="Kondo S."/>
            <person name="Saito H."/>
            <person name="Sato R."/>
            <person name="Murakawa M."/>
            <person name="Ihara Y."/>
            <person name="Oshima-Yamada Y."/>
            <person name="Ohtaka K."/>
            <person name="Satoh M."/>
            <person name="Sonobe K."/>
            <person name="Ishii M."/>
            <person name="Ohtani R."/>
            <person name="Kanamori-Sato M."/>
            <person name="Honoki R."/>
            <person name="Miyazaki D."/>
            <person name="Mochizuki H."/>
            <person name="Umetsu J."/>
            <person name="Higashi K."/>
            <person name="Shibata D."/>
            <person name="Kamiya Y."/>
            <person name="Sato N."/>
            <person name="Nakamura Y."/>
            <person name="Tabata S."/>
            <person name="Ida S."/>
            <person name="Kurokawa K."/>
            <person name="Ohta H."/>
        </authorList>
    </citation>
    <scope>NUCLEOTIDE SEQUENCE [LARGE SCALE GENOMIC DNA]</scope>
    <source>
        <strain evidence="6 7">NIES-2285</strain>
    </source>
</reference>
<dbReference type="AlphaFoldDB" id="A0A1Y1HPX7"/>
<dbReference type="CDD" id="cd00913">
    <property type="entry name" value="PCD_DCoH_subfamily_a"/>
    <property type="match status" value="1"/>
</dbReference>
<accession>A0A1Y1HPX7</accession>
<dbReference type="Gene3D" id="3.30.1360.20">
    <property type="entry name" value="Transcriptional coactivator/pterin dehydratase"/>
    <property type="match status" value="1"/>
</dbReference>
<dbReference type="OrthoDB" id="277398at2759"/>
<evidence type="ECO:0000256" key="1">
    <source>
        <dbReference type="ARBA" id="ARBA00001554"/>
    </source>
</evidence>